<protein>
    <submittedName>
        <fullName evidence="2">Uncharacterized protein</fullName>
    </submittedName>
</protein>
<dbReference type="Proteomes" id="UP000321947">
    <property type="component" value="Unassembled WGS sequence"/>
</dbReference>
<feature type="compositionally biased region" description="Polar residues" evidence="1">
    <location>
        <begin position="168"/>
        <end position="178"/>
    </location>
</feature>
<evidence type="ECO:0000256" key="1">
    <source>
        <dbReference type="SAM" id="MobiDB-lite"/>
    </source>
</evidence>
<feature type="region of interest" description="Disordered" evidence="1">
    <location>
        <begin position="153"/>
        <end position="178"/>
    </location>
</feature>
<feature type="compositionally biased region" description="Basic and acidic residues" evidence="1">
    <location>
        <begin position="98"/>
        <end position="108"/>
    </location>
</feature>
<feature type="region of interest" description="Disordered" evidence="1">
    <location>
        <begin position="95"/>
        <end position="118"/>
    </location>
</feature>
<dbReference type="EMBL" id="SSTD01019767">
    <property type="protein sequence ID" value="TYJ96101.1"/>
    <property type="molecule type" value="Genomic_DNA"/>
</dbReference>
<evidence type="ECO:0000313" key="2">
    <source>
        <dbReference type="EMBL" id="TYJ96101.1"/>
    </source>
</evidence>
<feature type="region of interest" description="Disordered" evidence="1">
    <location>
        <begin position="1"/>
        <end position="28"/>
    </location>
</feature>
<name>A0A5D3BBX2_CUCMM</name>
<accession>A0A5D3BBX2</accession>
<gene>
    <name evidence="2" type="ORF">E5676_scaffold182G00630</name>
</gene>
<proteinExistence type="predicted"/>
<evidence type="ECO:0000313" key="3">
    <source>
        <dbReference type="Proteomes" id="UP000321947"/>
    </source>
</evidence>
<organism evidence="2 3">
    <name type="scientific">Cucumis melo var. makuwa</name>
    <name type="common">Oriental melon</name>
    <dbReference type="NCBI Taxonomy" id="1194695"/>
    <lineage>
        <taxon>Eukaryota</taxon>
        <taxon>Viridiplantae</taxon>
        <taxon>Streptophyta</taxon>
        <taxon>Embryophyta</taxon>
        <taxon>Tracheophyta</taxon>
        <taxon>Spermatophyta</taxon>
        <taxon>Magnoliopsida</taxon>
        <taxon>eudicotyledons</taxon>
        <taxon>Gunneridae</taxon>
        <taxon>Pentapetalae</taxon>
        <taxon>rosids</taxon>
        <taxon>fabids</taxon>
        <taxon>Cucurbitales</taxon>
        <taxon>Cucurbitaceae</taxon>
        <taxon>Benincaseae</taxon>
        <taxon>Cucumis</taxon>
    </lineage>
</organism>
<reference evidence="2 3" key="1">
    <citation type="submission" date="2019-08" db="EMBL/GenBank/DDBJ databases">
        <title>Draft genome sequences of two oriental melons (Cucumis melo L. var makuwa).</title>
        <authorList>
            <person name="Kwon S.-Y."/>
        </authorList>
    </citation>
    <scope>NUCLEOTIDE SEQUENCE [LARGE SCALE GENOMIC DNA]</scope>
    <source>
        <strain evidence="3">cv. Chang Bougi</strain>
        <tissue evidence="2">Leaf</tissue>
    </source>
</reference>
<sequence length="276" mass="30790">MKMQIKNIEFHSAPSSPKQCKSPIGHSRPNSTLDEFEFGTSCRFNLNDVDFDLEDRTEQQNKKIMQIEDESLPVMAFADELFSDGKVLPLPPRLKIPPSHERLNENHSGKSSTVSSPRSPLSALKIKFVHQNLWNDEFDPFLVALQSVKKDGAGKAQANSDGPDPAHSTFTPRPNNSSEQMMGLILSHRQPNSKNGSIESPKMFLEPKGLAFARAVVNMDLETGSGFNRLTMSGPILKSNGNRKDGRRFSPWKRNKLRKVLSLFGKLGLKFARSAT</sequence>
<comment type="caution">
    <text evidence="2">The sequence shown here is derived from an EMBL/GenBank/DDBJ whole genome shotgun (WGS) entry which is preliminary data.</text>
</comment>
<dbReference type="AlphaFoldDB" id="A0A5D3BBX2"/>
<feature type="compositionally biased region" description="Low complexity" evidence="1">
    <location>
        <begin position="109"/>
        <end position="118"/>
    </location>
</feature>